<dbReference type="Proteomes" id="UP001265700">
    <property type="component" value="Unassembled WGS sequence"/>
</dbReference>
<accession>A0ABU1WGA2</accession>
<name>A0ABU1WGA2_9BURK</name>
<gene>
    <name evidence="2" type="ORF">J2W49_000229</name>
</gene>
<dbReference type="PANTHER" id="PTHR43861">
    <property type="entry name" value="TRANS-ACONITATE 2-METHYLTRANSFERASE-RELATED"/>
    <property type="match status" value="1"/>
</dbReference>
<dbReference type="RefSeq" id="WP_310310674.1">
    <property type="nucleotide sequence ID" value="NZ_JAVDWU010000001.1"/>
</dbReference>
<dbReference type="EMBL" id="JAVDWU010000001">
    <property type="protein sequence ID" value="MDR7148301.1"/>
    <property type="molecule type" value="Genomic_DNA"/>
</dbReference>
<dbReference type="InterPro" id="IPR013217">
    <property type="entry name" value="Methyltransf_12"/>
</dbReference>
<dbReference type="GO" id="GO:0032259">
    <property type="term" value="P:methylation"/>
    <property type="evidence" value="ECO:0007669"/>
    <property type="project" value="UniProtKB-KW"/>
</dbReference>
<keyword evidence="2" id="KW-0489">Methyltransferase</keyword>
<proteinExistence type="predicted"/>
<sequence length="923" mass="103334">MNPESMAPYQFNEDTRIWSRPGYGGITYNDGDEIEQRLLSIISAAQDRSVLSPELKSHCTDWASTYHLSGSRANILRPFEPHLKGKVLEIGAGCGAITRYMGECGADVLALEGTLRRATIARARTNDLENVTVLAESFSAFETDEKFDVVTLIGVLEYASMFVQAERPDVAMLTRARQLLKPTGRLIIAIENQLGLKYFAGAPEDHVGIPSFGLEDRYLPNGVRTYGRHAIDALLKSTGFSSNRFFAPFPDYKFPVSIVSEKGFESSEFDASALAIQSVRRDPQLPATLAFQPERTWQSLFENRIALDLSNSFLISAHTEPTNDAEPTLAWHFSTERRADLCKVTQFLETDTKQVLVSAFRPRKDANPQVSIDGLTNRLEASTEYVRGKTLSTELLDIVTREGWTDEAIAGFIHRYFHAVSEAIGTPIQAENLFDETISGRFIDALPQNIMCREDGQFQLIDTEWAWDKNISSGYLLFRGLHTFSLSLTRIGSHAKRSISTHADFLHACFASINCPLDSDRLADFCLLESELQHRVNILNQRPDYIFRALTESGIGHANVWETIASERRQNSELVHEFENLRNFSVPLEQVPDISSDAPRKAAEIVGHAHALVNELRRQVTDRDDLLQMILRSRSWTLTKPFRFLTRSLARLQLAEAAKASLAHLAKMKHHFKHATTKPNRLFVCIHAYYPEMLPGMLERVKSLPLPAKILVTTSEEHQNIVKSCAKALDLEVEVLPVENKGRDILPFLIAMSQAQPRDLVLKIHTKKSPHRSDGESWRNDMLDKLLSPSMVERVFRAFGQNANLGMVAPEGHVLSIDKYMGQNRERFQSLLNRMPTTLIAREASLFSGGTMFYVRPSAMEPLMALGLNQSDFESEGQQVDGTMAHAVERLMGASVTAAGFYLATTTDPSTAAKESTCGFHPL</sequence>
<dbReference type="CDD" id="cd02440">
    <property type="entry name" value="AdoMet_MTases"/>
    <property type="match status" value="1"/>
</dbReference>
<comment type="caution">
    <text evidence="2">The sequence shown here is derived from an EMBL/GenBank/DDBJ whole genome shotgun (WGS) entry which is preliminary data.</text>
</comment>
<reference evidence="2 3" key="1">
    <citation type="submission" date="2023-07" db="EMBL/GenBank/DDBJ databases">
        <title>Sorghum-associated microbial communities from plants grown in Nebraska, USA.</title>
        <authorList>
            <person name="Schachtman D."/>
        </authorList>
    </citation>
    <scope>NUCLEOTIDE SEQUENCE [LARGE SCALE GENOMIC DNA]</scope>
    <source>
        <strain evidence="2 3">4249</strain>
    </source>
</reference>
<organism evidence="2 3">
    <name type="scientific">Hydrogenophaga palleronii</name>
    <dbReference type="NCBI Taxonomy" id="65655"/>
    <lineage>
        <taxon>Bacteria</taxon>
        <taxon>Pseudomonadati</taxon>
        <taxon>Pseudomonadota</taxon>
        <taxon>Betaproteobacteria</taxon>
        <taxon>Burkholderiales</taxon>
        <taxon>Comamonadaceae</taxon>
        <taxon>Hydrogenophaga</taxon>
    </lineage>
</organism>
<dbReference type="GO" id="GO:0008168">
    <property type="term" value="F:methyltransferase activity"/>
    <property type="evidence" value="ECO:0007669"/>
    <property type="project" value="UniProtKB-KW"/>
</dbReference>
<keyword evidence="3" id="KW-1185">Reference proteome</keyword>
<evidence type="ECO:0000313" key="3">
    <source>
        <dbReference type="Proteomes" id="UP001265700"/>
    </source>
</evidence>
<dbReference type="InterPro" id="IPR007739">
    <property type="entry name" value="RgpF"/>
</dbReference>
<dbReference type="Pfam" id="PF08242">
    <property type="entry name" value="Methyltransf_12"/>
    <property type="match status" value="1"/>
</dbReference>
<dbReference type="Gene3D" id="3.40.50.150">
    <property type="entry name" value="Vaccinia Virus protein VP39"/>
    <property type="match status" value="1"/>
</dbReference>
<dbReference type="Pfam" id="PF05045">
    <property type="entry name" value="RgpF"/>
    <property type="match status" value="1"/>
</dbReference>
<dbReference type="PANTHER" id="PTHR43861:SF6">
    <property type="entry name" value="METHYLTRANSFERASE TYPE 11"/>
    <property type="match status" value="1"/>
</dbReference>
<dbReference type="SUPFAM" id="SSF53335">
    <property type="entry name" value="S-adenosyl-L-methionine-dependent methyltransferases"/>
    <property type="match status" value="1"/>
</dbReference>
<protein>
    <submittedName>
        <fullName evidence="2">2-polyprenyl-3-methyl-5-hydroxy-6-metoxy-1, 4-benzoquinol methylase</fullName>
    </submittedName>
</protein>
<dbReference type="InterPro" id="IPR029063">
    <property type="entry name" value="SAM-dependent_MTases_sf"/>
</dbReference>
<feature type="domain" description="Methyltransferase type 12" evidence="1">
    <location>
        <begin position="88"/>
        <end position="186"/>
    </location>
</feature>
<evidence type="ECO:0000313" key="2">
    <source>
        <dbReference type="EMBL" id="MDR7148301.1"/>
    </source>
</evidence>
<keyword evidence="2" id="KW-0808">Transferase</keyword>
<evidence type="ECO:0000259" key="1">
    <source>
        <dbReference type="Pfam" id="PF08242"/>
    </source>
</evidence>